<keyword evidence="2" id="KW-1185">Reference proteome</keyword>
<accession>A0ACC7NT48</accession>
<evidence type="ECO:0000313" key="1">
    <source>
        <dbReference type="EMBL" id="MFM9327221.1"/>
    </source>
</evidence>
<comment type="caution">
    <text evidence="1">The sequence shown here is derived from an EMBL/GenBank/DDBJ whole genome shotgun (WGS) entry which is preliminary data.</text>
</comment>
<gene>
    <name evidence="1" type="ORF">ACI1P1_02810</name>
</gene>
<evidence type="ECO:0000313" key="2">
    <source>
        <dbReference type="Proteomes" id="UP001631969"/>
    </source>
</evidence>
<proteinExistence type="predicted"/>
<organism evidence="1 2">
    <name type="scientific">Paenibacillus mesotrionivorans</name>
    <dbReference type="NCBI Taxonomy" id="3160968"/>
    <lineage>
        <taxon>Bacteria</taxon>
        <taxon>Bacillati</taxon>
        <taxon>Bacillota</taxon>
        <taxon>Bacilli</taxon>
        <taxon>Bacillales</taxon>
        <taxon>Paenibacillaceae</taxon>
        <taxon>Paenibacillus</taxon>
    </lineage>
</organism>
<reference evidence="1" key="1">
    <citation type="submission" date="2024-12" db="EMBL/GenBank/DDBJ databases">
        <authorList>
            <person name="Wu N."/>
        </authorList>
    </citation>
    <scope>NUCLEOTIDE SEQUENCE</scope>
    <source>
        <strain evidence="1">P15</strain>
    </source>
</reference>
<name>A0ACC7NT48_9BACL</name>
<dbReference type="Proteomes" id="UP001631969">
    <property type="component" value="Unassembled WGS sequence"/>
</dbReference>
<sequence length="270" mass="31676">MKLKISELANLLNVSTNTIRRYEKMGYIASIRSENSNYRYFSEEDLSTIMHVRLLRKYGFTHPEIGQMKTSDIPGLLPVYEKLMKQFDEQISYLTNLRHRLKDDLVLMKKANGYEPSCYIRDCVPFSYVLYQSGDKVFTEPKRVKTIQDYIHLSPEVQRIYLIRKEDAEKGHMLLNAGWAIKTALLDRYSIYENEFTERYEKRKSLISVAKVPVNGEKNPNETLLKEPFRYMQEHNLKLDGDIIGVVIANVMEENQEVQYILIGVPIEEM</sequence>
<protein>
    <submittedName>
        <fullName evidence="1">MerR family transcriptional regulator</fullName>
    </submittedName>
</protein>
<dbReference type="EMBL" id="JBJURJ010000002">
    <property type="protein sequence ID" value="MFM9327221.1"/>
    <property type="molecule type" value="Genomic_DNA"/>
</dbReference>